<sequence length="176" mass="19616">MSEVTKELTKKEPVAQAGWLMFDHPCTIREARCLQQDGVLPSITLALMPTPLQAPKAENPLTPKRGFFHQDFEGLNIIFLNASWDTCKKRRLGVTVDWCTGRPVPNDGSSPRALPRADNTDSNIELQVSDFIYYKNTLKLSILQLDFYFSEALAEMRAAAGITAVEINANEPFGNS</sequence>
<dbReference type="EMBL" id="OU893341">
    <property type="protein sequence ID" value="CAG9783330.1"/>
    <property type="molecule type" value="Genomic_DNA"/>
</dbReference>
<accession>A0A9N9W508</accession>
<evidence type="ECO:0000313" key="2">
    <source>
        <dbReference type="Proteomes" id="UP001153714"/>
    </source>
</evidence>
<reference evidence="1" key="1">
    <citation type="submission" date="2021-12" db="EMBL/GenBank/DDBJ databases">
        <authorList>
            <person name="King R."/>
        </authorList>
    </citation>
    <scope>NUCLEOTIDE SEQUENCE</scope>
</reference>
<dbReference type="Proteomes" id="UP001153714">
    <property type="component" value="Chromosome 10"/>
</dbReference>
<reference evidence="1" key="2">
    <citation type="submission" date="2022-10" db="EMBL/GenBank/DDBJ databases">
        <authorList>
            <consortium name="ENA_rothamsted_submissions"/>
            <consortium name="culmorum"/>
            <person name="King R."/>
        </authorList>
    </citation>
    <scope>NUCLEOTIDE SEQUENCE</scope>
</reference>
<gene>
    <name evidence="1" type="ORF">DIATSA_LOCUS1510</name>
</gene>
<organism evidence="1 2">
    <name type="scientific">Diatraea saccharalis</name>
    <name type="common">sugarcane borer</name>
    <dbReference type="NCBI Taxonomy" id="40085"/>
    <lineage>
        <taxon>Eukaryota</taxon>
        <taxon>Metazoa</taxon>
        <taxon>Ecdysozoa</taxon>
        <taxon>Arthropoda</taxon>
        <taxon>Hexapoda</taxon>
        <taxon>Insecta</taxon>
        <taxon>Pterygota</taxon>
        <taxon>Neoptera</taxon>
        <taxon>Endopterygota</taxon>
        <taxon>Lepidoptera</taxon>
        <taxon>Glossata</taxon>
        <taxon>Ditrysia</taxon>
        <taxon>Pyraloidea</taxon>
        <taxon>Crambidae</taxon>
        <taxon>Crambinae</taxon>
        <taxon>Diatraea</taxon>
    </lineage>
</organism>
<dbReference type="OrthoDB" id="522106at2759"/>
<name>A0A9N9W508_9NEOP</name>
<protein>
    <submittedName>
        <fullName evidence="1">Uncharacterized protein</fullName>
    </submittedName>
</protein>
<evidence type="ECO:0000313" key="1">
    <source>
        <dbReference type="EMBL" id="CAG9783330.1"/>
    </source>
</evidence>
<keyword evidence="2" id="KW-1185">Reference proteome</keyword>
<proteinExistence type="predicted"/>
<dbReference type="AlphaFoldDB" id="A0A9N9W508"/>